<sequence>MADRAWDYYQFIASSTPQYNIRNYSNETFENTTRLVSDQFIFLETTQAQIFTGLVAFSAILITCYQIYSHLSNYTCANEQRWVVRILFYVPIYAFQSWLSLLLLRHEDYYVYFDSVRDCYEGKFCFLF</sequence>
<dbReference type="Proteomes" id="UP000822476">
    <property type="component" value="Unassembled WGS sequence"/>
</dbReference>
<evidence type="ECO:0000256" key="3">
    <source>
        <dbReference type="ARBA" id="ARBA00022989"/>
    </source>
</evidence>
<evidence type="ECO:0000313" key="7">
    <source>
        <dbReference type="Proteomes" id="UP000822476"/>
    </source>
</evidence>
<feature type="transmembrane region" description="Helical" evidence="5">
    <location>
        <begin position="50"/>
        <end position="71"/>
    </location>
</feature>
<evidence type="ECO:0000256" key="4">
    <source>
        <dbReference type="ARBA" id="ARBA00023136"/>
    </source>
</evidence>
<evidence type="ECO:0000313" key="6">
    <source>
        <dbReference type="EMBL" id="KAF7261516.1"/>
    </source>
</evidence>
<gene>
    <name evidence="6" type="ORF">EG68_01211</name>
</gene>
<dbReference type="Pfam" id="PF03619">
    <property type="entry name" value="Solute_trans_a"/>
    <property type="match status" value="1"/>
</dbReference>
<dbReference type="InterPro" id="IPR005178">
    <property type="entry name" value="Ostalpha/TMEM184C"/>
</dbReference>
<name>A0A8S9Z7L1_9TREM</name>
<feature type="transmembrane region" description="Helical" evidence="5">
    <location>
        <begin position="83"/>
        <end position="104"/>
    </location>
</feature>
<accession>A0A8S9Z7L1</accession>
<keyword evidence="2 5" id="KW-0812">Transmembrane</keyword>
<dbReference type="EMBL" id="JTDE01000349">
    <property type="protein sequence ID" value="KAF7261516.1"/>
    <property type="molecule type" value="Genomic_DNA"/>
</dbReference>
<keyword evidence="3 5" id="KW-1133">Transmembrane helix</keyword>
<evidence type="ECO:0000256" key="2">
    <source>
        <dbReference type="ARBA" id="ARBA00022692"/>
    </source>
</evidence>
<evidence type="ECO:0000256" key="5">
    <source>
        <dbReference type="SAM" id="Phobius"/>
    </source>
</evidence>
<evidence type="ECO:0000256" key="1">
    <source>
        <dbReference type="ARBA" id="ARBA00004141"/>
    </source>
</evidence>
<dbReference type="AlphaFoldDB" id="A0A8S9Z7L1"/>
<keyword evidence="7" id="KW-1185">Reference proteome</keyword>
<organism evidence="6 7">
    <name type="scientific">Paragonimus skrjabini miyazakii</name>
    <dbReference type="NCBI Taxonomy" id="59628"/>
    <lineage>
        <taxon>Eukaryota</taxon>
        <taxon>Metazoa</taxon>
        <taxon>Spiralia</taxon>
        <taxon>Lophotrochozoa</taxon>
        <taxon>Platyhelminthes</taxon>
        <taxon>Trematoda</taxon>
        <taxon>Digenea</taxon>
        <taxon>Plagiorchiida</taxon>
        <taxon>Troglotremata</taxon>
        <taxon>Troglotrematidae</taxon>
        <taxon>Paragonimus</taxon>
    </lineage>
</organism>
<reference evidence="6" key="1">
    <citation type="submission" date="2019-07" db="EMBL/GenBank/DDBJ databases">
        <title>Annotation for the trematode Paragonimus miyazaki's.</title>
        <authorList>
            <person name="Choi Y.-J."/>
        </authorList>
    </citation>
    <scope>NUCLEOTIDE SEQUENCE</scope>
    <source>
        <strain evidence="6">Japan</strain>
    </source>
</reference>
<dbReference type="OrthoDB" id="5348404at2759"/>
<dbReference type="PANTHER" id="PTHR23423">
    <property type="entry name" value="ORGANIC SOLUTE TRANSPORTER-RELATED"/>
    <property type="match status" value="1"/>
</dbReference>
<dbReference type="GO" id="GO:0016020">
    <property type="term" value="C:membrane"/>
    <property type="evidence" value="ECO:0007669"/>
    <property type="project" value="UniProtKB-SubCell"/>
</dbReference>
<protein>
    <submittedName>
        <fullName evidence="6">Uncharacterized protein</fullName>
    </submittedName>
</protein>
<comment type="subcellular location">
    <subcellularLocation>
        <location evidence="1">Membrane</location>
        <topology evidence="1">Multi-pass membrane protein</topology>
    </subcellularLocation>
</comment>
<comment type="caution">
    <text evidence="6">The sequence shown here is derived from an EMBL/GenBank/DDBJ whole genome shotgun (WGS) entry which is preliminary data.</text>
</comment>
<proteinExistence type="predicted"/>
<keyword evidence="4 5" id="KW-0472">Membrane</keyword>